<dbReference type="CDD" id="cd02440">
    <property type="entry name" value="AdoMet_MTases"/>
    <property type="match status" value="1"/>
</dbReference>
<dbReference type="GO" id="GO:0008168">
    <property type="term" value="F:methyltransferase activity"/>
    <property type="evidence" value="ECO:0007669"/>
    <property type="project" value="UniProtKB-KW"/>
</dbReference>
<dbReference type="GO" id="GO:0032259">
    <property type="term" value="P:methylation"/>
    <property type="evidence" value="ECO:0007669"/>
    <property type="project" value="UniProtKB-KW"/>
</dbReference>
<reference evidence="1" key="1">
    <citation type="submission" date="2022-10" db="EMBL/GenBank/DDBJ databases">
        <title>Streptomyces beihaiensis sp. nov., a chitin degrading actinobacterium, isolated from shrimp pond soil.</title>
        <authorList>
            <person name="Xie J."/>
            <person name="Shen N."/>
        </authorList>
    </citation>
    <scope>NUCLEOTIDE SEQUENCE</scope>
    <source>
        <strain evidence="1">GXMU-J5</strain>
    </source>
</reference>
<evidence type="ECO:0000313" key="1">
    <source>
        <dbReference type="EMBL" id="MCX3061438.1"/>
    </source>
</evidence>
<organism evidence="1 2">
    <name type="scientific">Streptomyces beihaiensis</name>
    <dbReference type="NCBI Taxonomy" id="2984495"/>
    <lineage>
        <taxon>Bacteria</taxon>
        <taxon>Bacillati</taxon>
        <taxon>Actinomycetota</taxon>
        <taxon>Actinomycetes</taxon>
        <taxon>Kitasatosporales</taxon>
        <taxon>Streptomycetaceae</taxon>
        <taxon>Streptomyces</taxon>
    </lineage>
</organism>
<dbReference type="Gene3D" id="3.40.50.150">
    <property type="entry name" value="Vaccinia Virus protein VP39"/>
    <property type="match status" value="1"/>
</dbReference>
<dbReference type="Pfam" id="PF13489">
    <property type="entry name" value="Methyltransf_23"/>
    <property type="match status" value="1"/>
</dbReference>
<proteinExistence type="predicted"/>
<dbReference type="EMBL" id="JAPHNL010000200">
    <property type="protein sequence ID" value="MCX3061438.1"/>
    <property type="molecule type" value="Genomic_DNA"/>
</dbReference>
<name>A0ABT3TZM5_9ACTN</name>
<keyword evidence="1" id="KW-0489">Methyltransferase</keyword>
<dbReference type="RefSeq" id="WP_266600802.1">
    <property type="nucleotide sequence ID" value="NZ_JAPHNL010000200.1"/>
</dbReference>
<accession>A0ABT3TZM5</accession>
<dbReference type="InterPro" id="IPR029063">
    <property type="entry name" value="SAM-dependent_MTases_sf"/>
</dbReference>
<sequence length="361" mass="40580">MSPTAEAVADRRPVYLTELAQGTARFHEPRRAACPWCGSTRLRTRLRTTDLLQHKPGSFTVDECRGCGHAFQNPRLTPQGLNFYYRDFYDGLHARRIDRVRVDRVHGTRDADRRAAAAARALFRLAEPESWLDVGTGHGHFPAVAKQVHPYTAYDGLDVGDAVEQARRDGRVEEAHRGLLTDLAPRLAGRYDAMSMFHYLEHCLDPREELKAAHRVLRPGGHLLIELPDPESHYARVLGRWWLSYFQPQHLHFIPLTNLRTELRALGYTVVAVDRAEPHVPHDLAAACALLLGHWLPGADEPWRSAAPGSLQRRLRTLLTSASAPLVGAAQAADRALAPLARRTRFANAYRVIARRDADRP</sequence>
<dbReference type="Proteomes" id="UP001163064">
    <property type="component" value="Unassembled WGS sequence"/>
</dbReference>
<keyword evidence="1" id="KW-0808">Transferase</keyword>
<protein>
    <submittedName>
        <fullName evidence="1">Class I SAM-dependent methyltransferase</fullName>
    </submittedName>
</protein>
<keyword evidence="2" id="KW-1185">Reference proteome</keyword>
<comment type="caution">
    <text evidence="1">The sequence shown here is derived from an EMBL/GenBank/DDBJ whole genome shotgun (WGS) entry which is preliminary data.</text>
</comment>
<dbReference type="SUPFAM" id="SSF53335">
    <property type="entry name" value="S-adenosyl-L-methionine-dependent methyltransferases"/>
    <property type="match status" value="1"/>
</dbReference>
<gene>
    <name evidence="1" type="ORF">OFY01_17055</name>
</gene>
<evidence type="ECO:0000313" key="2">
    <source>
        <dbReference type="Proteomes" id="UP001163064"/>
    </source>
</evidence>